<feature type="region of interest" description="Disordered" evidence="1">
    <location>
        <begin position="107"/>
        <end position="137"/>
    </location>
</feature>
<organism evidence="2 3">
    <name type="scientific">Glomus cerebriforme</name>
    <dbReference type="NCBI Taxonomy" id="658196"/>
    <lineage>
        <taxon>Eukaryota</taxon>
        <taxon>Fungi</taxon>
        <taxon>Fungi incertae sedis</taxon>
        <taxon>Mucoromycota</taxon>
        <taxon>Glomeromycotina</taxon>
        <taxon>Glomeromycetes</taxon>
        <taxon>Glomerales</taxon>
        <taxon>Glomeraceae</taxon>
        <taxon>Glomus</taxon>
    </lineage>
</organism>
<gene>
    <name evidence="2" type="ORF">C1645_840981</name>
</gene>
<keyword evidence="3" id="KW-1185">Reference proteome</keyword>
<name>A0A397SAF6_9GLOM</name>
<proteinExistence type="predicted"/>
<comment type="caution">
    <text evidence="2">The sequence shown here is derived from an EMBL/GenBank/DDBJ whole genome shotgun (WGS) entry which is preliminary data.</text>
</comment>
<evidence type="ECO:0000313" key="3">
    <source>
        <dbReference type="Proteomes" id="UP000265703"/>
    </source>
</evidence>
<accession>A0A397SAF6</accession>
<evidence type="ECO:0000256" key="1">
    <source>
        <dbReference type="SAM" id="MobiDB-lite"/>
    </source>
</evidence>
<dbReference type="Proteomes" id="UP000265703">
    <property type="component" value="Unassembled WGS sequence"/>
</dbReference>
<protein>
    <recommendedName>
        <fullName evidence="4">Myb/SANT-like domain-containing protein</fullName>
    </recommendedName>
</protein>
<dbReference type="OrthoDB" id="2413097at2759"/>
<dbReference type="EMBL" id="QKYT01001373">
    <property type="protein sequence ID" value="RIA79314.1"/>
    <property type="molecule type" value="Genomic_DNA"/>
</dbReference>
<dbReference type="AlphaFoldDB" id="A0A397SAF6"/>
<sequence length="169" mass="19898">MEFSDIQLHILIDEHKNRNAEYYVTINKKKYLFWNKIAKKINNQENTNYFTGEAYHKKFLNLTKAFYMAEKYKKGTGAKRSLVGEEIYEKFSLKFWLKPDMQPPFGRTCSESVQKSSRKSLTSHSSNTKSERTTDIEDLFETSPPALRPVTPSMEQQMGEKNRIFFNVE</sequence>
<evidence type="ECO:0000313" key="2">
    <source>
        <dbReference type="EMBL" id="RIA79314.1"/>
    </source>
</evidence>
<reference evidence="2 3" key="1">
    <citation type="submission" date="2018-06" db="EMBL/GenBank/DDBJ databases">
        <title>Comparative genomics reveals the genomic features of Rhizophagus irregularis, R. cerebriforme, R. diaphanum and Gigaspora rosea, and their symbiotic lifestyle signature.</title>
        <authorList>
            <person name="Morin E."/>
            <person name="San Clemente H."/>
            <person name="Chen E.C.H."/>
            <person name="De La Providencia I."/>
            <person name="Hainaut M."/>
            <person name="Kuo A."/>
            <person name="Kohler A."/>
            <person name="Murat C."/>
            <person name="Tang N."/>
            <person name="Roy S."/>
            <person name="Loubradou J."/>
            <person name="Henrissat B."/>
            <person name="Grigoriev I.V."/>
            <person name="Corradi N."/>
            <person name="Roux C."/>
            <person name="Martin F.M."/>
        </authorList>
    </citation>
    <scope>NUCLEOTIDE SEQUENCE [LARGE SCALE GENOMIC DNA]</scope>
    <source>
        <strain evidence="2 3">DAOM 227022</strain>
    </source>
</reference>
<evidence type="ECO:0008006" key="4">
    <source>
        <dbReference type="Google" id="ProtNLM"/>
    </source>
</evidence>